<dbReference type="GO" id="GO:0006508">
    <property type="term" value="P:proteolysis"/>
    <property type="evidence" value="ECO:0007669"/>
    <property type="project" value="InterPro"/>
</dbReference>
<evidence type="ECO:0000256" key="4">
    <source>
        <dbReference type="ARBA" id="ARBA00023180"/>
    </source>
</evidence>
<feature type="non-terminal residue" evidence="6">
    <location>
        <position position="155"/>
    </location>
</feature>
<dbReference type="GO" id="GO:0008237">
    <property type="term" value="F:metallopeptidase activity"/>
    <property type="evidence" value="ECO:0007669"/>
    <property type="project" value="InterPro"/>
</dbReference>
<keyword evidence="2" id="KW-0732">Signal</keyword>
<evidence type="ECO:0000256" key="2">
    <source>
        <dbReference type="ARBA" id="ARBA00022729"/>
    </source>
</evidence>
<dbReference type="GO" id="GO:0008241">
    <property type="term" value="F:peptidyl-dipeptidase activity"/>
    <property type="evidence" value="ECO:0007669"/>
    <property type="project" value="InterPro"/>
</dbReference>
<evidence type="ECO:0000313" key="7">
    <source>
        <dbReference type="Proteomes" id="UP000054815"/>
    </source>
</evidence>
<keyword evidence="4" id="KW-0325">Glycoprotein</keyword>
<dbReference type="PROSITE" id="PS52011">
    <property type="entry name" value="PEPTIDASE_M2"/>
    <property type="match status" value="1"/>
</dbReference>
<protein>
    <submittedName>
        <fullName evidence="6">Angiotensin-converting enzyme</fullName>
    </submittedName>
</protein>
<keyword evidence="3" id="KW-1015">Disulfide bond</keyword>
<dbReference type="Pfam" id="PF01401">
    <property type="entry name" value="Peptidase_M2"/>
    <property type="match status" value="1"/>
</dbReference>
<dbReference type="STRING" id="6337.A0A0V0X665"/>
<sequence length="155" mass="18062">MKPANSSPWYETLQQLFNISQLSVEPLFEYYQPIVSWLLQEKDNECFGWGEQWPLAVQATLPIPRCGMTMDNDRTAVEQELIRAKSYLASYEQTAQSIYEDQARKRWLFLTNMVDHNRKLYIEAEVVKRLFDAEQAALVVASNFNFSLLASEKEV</sequence>
<evidence type="ECO:0000256" key="3">
    <source>
        <dbReference type="ARBA" id="ARBA00023157"/>
    </source>
</evidence>
<dbReference type="Proteomes" id="UP000054815">
    <property type="component" value="Unassembled WGS sequence"/>
</dbReference>
<evidence type="ECO:0000256" key="1">
    <source>
        <dbReference type="ARBA" id="ARBA00008139"/>
    </source>
</evidence>
<gene>
    <name evidence="6" type="primary">ACE</name>
    <name evidence="6" type="ORF">T4E_4226</name>
</gene>
<reference evidence="6 7" key="1">
    <citation type="submission" date="2015-01" db="EMBL/GenBank/DDBJ databases">
        <title>Evolution of Trichinella species and genotypes.</title>
        <authorList>
            <person name="Korhonen P.K."/>
            <person name="Edoardo P."/>
            <person name="Giuseppe L.R."/>
            <person name="Gasser R.B."/>
        </authorList>
    </citation>
    <scope>NUCLEOTIDE SEQUENCE [LARGE SCALE GENOMIC DNA]</scope>
    <source>
        <strain evidence="6">ISS141</strain>
    </source>
</reference>
<accession>A0A0V0X665</accession>
<dbReference type="InterPro" id="IPR001548">
    <property type="entry name" value="Peptidase_M2"/>
</dbReference>
<evidence type="ECO:0000313" key="6">
    <source>
        <dbReference type="EMBL" id="KRX83536.1"/>
    </source>
</evidence>
<dbReference type="EMBL" id="JYDU01000732">
    <property type="protein sequence ID" value="KRX83536.1"/>
    <property type="molecule type" value="Genomic_DNA"/>
</dbReference>
<dbReference type="PANTHER" id="PTHR10514">
    <property type="entry name" value="ANGIOTENSIN-CONVERTING ENZYME"/>
    <property type="match status" value="1"/>
</dbReference>
<comment type="caution">
    <text evidence="5">Lacks conserved residue(s) required for the propagation of feature annotation.</text>
</comment>
<name>A0A0V0X665_TRIPS</name>
<evidence type="ECO:0000256" key="5">
    <source>
        <dbReference type="PROSITE-ProRule" id="PRU01355"/>
    </source>
</evidence>
<proteinExistence type="inferred from homology"/>
<comment type="caution">
    <text evidence="6">The sequence shown here is derived from an EMBL/GenBank/DDBJ whole genome shotgun (WGS) entry which is preliminary data.</text>
</comment>
<dbReference type="PANTHER" id="PTHR10514:SF27">
    <property type="entry name" value="ANGIOTENSIN-CONVERTING ENZYME"/>
    <property type="match status" value="1"/>
</dbReference>
<organism evidence="6 7">
    <name type="scientific">Trichinella pseudospiralis</name>
    <name type="common">Parasitic roundworm</name>
    <dbReference type="NCBI Taxonomy" id="6337"/>
    <lineage>
        <taxon>Eukaryota</taxon>
        <taxon>Metazoa</taxon>
        <taxon>Ecdysozoa</taxon>
        <taxon>Nematoda</taxon>
        <taxon>Enoplea</taxon>
        <taxon>Dorylaimia</taxon>
        <taxon>Trichinellida</taxon>
        <taxon>Trichinellidae</taxon>
        <taxon>Trichinella</taxon>
    </lineage>
</organism>
<comment type="similarity">
    <text evidence="1 5">Belongs to the peptidase M2 family.</text>
</comment>
<dbReference type="GO" id="GO:0005886">
    <property type="term" value="C:plasma membrane"/>
    <property type="evidence" value="ECO:0007669"/>
    <property type="project" value="TreeGrafter"/>
</dbReference>
<dbReference type="AlphaFoldDB" id="A0A0V0X665"/>